<comment type="caution">
    <text evidence="2">The sequence shown here is derived from an EMBL/GenBank/DDBJ whole genome shotgun (WGS) entry which is preliminary data.</text>
</comment>
<dbReference type="InterPro" id="IPR036034">
    <property type="entry name" value="PDZ_sf"/>
</dbReference>
<dbReference type="AlphaFoldDB" id="A0A1F7RLU4"/>
<dbReference type="Pfam" id="PF13180">
    <property type="entry name" value="PDZ_2"/>
    <property type="match status" value="1"/>
</dbReference>
<sequence>MRYLSWINFLLGTLIIILATQIILTQVKAFFAVVSSENHLMPDKEYKQKTQAEPTRENYNVIVERNLFQVDSGYQDHESDIEPQEPELEFTNYRFANIGLTLLGTVYTKVNPSIAVIKDENAKTENNYMLGDIINGYEIVAIRRKKALVQKNGDRILLVQAKGLGDTESMENDEENVQIVKKEDIRNQMQNFSKFFSNVGVMPYTEYGKVTGAKITYIRNGTFVANLGLKVNDILKSIDGKKIKNYQEAMELYETMDKKSRVRLEIERDGRTIFQDFDLK</sequence>
<accession>A0A1F7RLU4</accession>
<name>A0A1F7RLU4_9BACT</name>
<organism evidence="2 3">
    <name type="scientific">Candidatus Schekmanbacteria bacterium RBG_13_48_7</name>
    <dbReference type="NCBI Taxonomy" id="1817878"/>
    <lineage>
        <taxon>Bacteria</taxon>
        <taxon>Candidatus Schekmaniibacteriota</taxon>
    </lineage>
</organism>
<protein>
    <recommendedName>
        <fullName evidence="1">PDZ domain-containing protein</fullName>
    </recommendedName>
</protein>
<dbReference type="Proteomes" id="UP000179266">
    <property type="component" value="Unassembled WGS sequence"/>
</dbReference>
<evidence type="ECO:0000313" key="2">
    <source>
        <dbReference type="EMBL" id="OGL42546.1"/>
    </source>
</evidence>
<reference evidence="2 3" key="1">
    <citation type="journal article" date="2016" name="Nat. Commun.">
        <title>Thousands of microbial genomes shed light on interconnected biogeochemical processes in an aquifer system.</title>
        <authorList>
            <person name="Anantharaman K."/>
            <person name="Brown C.T."/>
            <person name="Hug L.A."/>
            <person name="Sharon I."/>
            <person name="Castelle C.J."/>
            <person name="Probst A.J."/>
            <person name="Thomas B.C."/>
            <person name="Singh A."/>
            <person name="Wilkins M.J."/>
            <person name="Karaoz U."/>
            <person name="Brodie E.L."/>
            <person name="Williams K.H."/>
            <person name="Hubbard S.S."/>
            <person name="Banfield J.F."/>
        </authorList>
    </citation>
    <scope>NUCLEOTIDE SEQUENCE [LARGE SCALE GENOMIC DNA]</scope>
</reference>
<dbReference type="EMBL" id="MGDD01000317">
    <property type="protein sequence ID" value="OGL42546.1"/>
    <property type="molecule type" value="Genomic_DNA"/>
</dbReference>
<dbReference type="SUPFAM" id="SSF50156">
    <property type="entry name" value="PDZ domain-like"/>
    <property type="match status" value="1"/>
</dbReference>
<evidence type="ECO:0000313" key="3">
    <source>
        <dbReference type="Proteomes" id="UP000179266"/>
    </source>
</evidence>
<dbReference type="Gene3D" id="2.30.42.10">
    <property type="match status" value="1"/>
</dbReference>
<dbReference type="InterPro" id="IPR001478">
    <property type="entry name" value="PDZ"/>
</dbReference>
<feature type="domain" description="PDZ" evidence="1">
    <location>
        <begin position="212"/>
        <end position="272"/>
    </location>
</feature>
<dbReference type="Gene3D" id="2.30.30.830">
    <property type="match status" value="1"/>
</dbReference>
<evidence type="ECO:0000259" key="1">
    <source>
        <dbReference type="Pfam" id="PF13180"/>
    </source>
</evidence>
<gene>
    <name evidence="2" type="ORF">A2161_20540</name>
</gene>
<proteinExistence type="predicted"/>